<proteinExistence type="predicted"/>
<evidence type="ECO:0000313" key="3">
    <source>
        <dbReference type="Proteomes" id="UP001271007"/>
    </source>
</evidence>
<dbReference type="InterPro" id="IPR001680">
    <property type="entry name" value="WD40_rpt"/>
</dbReference>
<evidence type="ECO:0000256" key="1">
    <source>
        <dbReference type="SAM" id="MobiDB-lite"/>
    </source>
</evidence>
<dbReference type="InterPro" id="IPR036322">
    <property type="entry name" value="WD40_repeat_dom_sf"/>
</dbReference>
<dbReference type="Pfam" id="PF00400">
    <property type="entry name" value="WD40"/>
    <property type="match status" value="1"/>
</dbReference>
<dbReference type="PANTHER" id="PTHR13211">
    <property type="entry name" value="TELOMERASE CAJAL BODY PROTEIN 1"/>
    <property type="match status" value="1"/>
</dbReference>
<sequence>MAPDTNGPPELQDIIPSLSSPHEEGSQDNGVSTTITPRCVASSGLEDSPFYQAQFSADGTTIITHSANSSLRTFILPIDLLDDSKQPHGLSSTCTIPSPSALQSYALYPHFNLADPSTAVLLRASTDLPITLINAISGQPMNAKYQLIDPMTEAYIAPNSLVWTPDGLRFVAGSRNQISVFDAHRYNEGPVLTHKTTNSKRQKKLYGGMSGCSGLIMALSISPDGLLAAGTTEGQIALYDGVANTECWTSFSIANTVLERRHVGGGVTQLAWSPDGTYLLAAERQSDGVHVYDIRNTSRYVSFLAGRRTRTPQRMGVDVVPTADGYELWAGGMDGCVRMWKNPGSIEGEHRPDAESKMHDDPISSAVWHPLGAVMATCAGLRRVSPTSSNEDDGESADDDDVNAGVPDNSLKIWTI</sequence>
<dbReference type="PANTHER" id="PTHR13211:SF0">
    <property type="entry name" value="TELOMERASE CAJAL BODY PROTEIN 1"/>
    <property type="match status" value="1"/>
</dbReference>
<protein>
    <submittedName>
        <fullName evidence="2">Uncharacterized protein</fullName>
    </submittedName>
</protein>
<dbReference type="InterPro" id="IPR051150">
    <property type="entry name" value="SWT21/TCAB1_mRNA_Telomere"/>
</dbReference>
<dbReference type="EMBL" id="JAWDJX010000037">
    <property type="protein sequence ID" value="KAK3049777.1"/>
    <property type="molecule type" value="Genomic_DNA"/>
</dbReference>
<dbReference type="InterPro" id="IPR015943">
    <property type="entry name" value="WD40/YVTN_repeat-like_dom_sf"/>
</dbReference>
<organism evidence="2 3">
    <name type="scientific">Extremus antarcticus</name>
    <dbReference type="NCBI Taxonomy" id="702011"/>
    <lineage>
        <taxon>Eukaryota</taxon>
        <taxon>Fungi</taxon>
        <taxon>Dikarya</taxon>
        <taxon>Ascomycota</taxon>
        <taxon>Pezizomycotina</taxon>
        <taxon>Dothideomycetes</taxon>
        <taxon>Dothideomycetidae</taxon>
        <taxon>Mycosphaerellales</taxon>
        <taxon>Extremaceae</taxon>
        <taxon>Extremus</taxon>
    </lineage>
</organism>
<evidence type="ECO:0000313" key="2">
    <source>
        <dbReference type="EMBL" id="KAK3049777.1"/>
    </source>
</evidence>
<dbReference type="SUPFAM" id="SSF50978">
    <property type="entry name" value="WD40 repeat-like"/>
    <property type="match status" value="1"/>
</dbReference>
<accession>A0AAJ0D9T4</accession>
<feature type="region of interest" description="Disordered" evidence="1">
    <location>
        <begin position="1"/>
        <end position="35"/>
    </location>
</feature>
<gene>
    <name evidence="2" type="ORF">LTR09_008953</name>
</gene>
<name>A0AAJ0D9T4_9PEZI</name>
<feature type="compositionally biased region" description="Acidic residues" evidence="1">
    <location>
        <begin position="390"/>
        <end position="402"/>
    </location>
</feature>
<dbReference type="Proteomes" id="UP001271007">
    <property type="component" value="Unassembled WGS sequence"/>
</dbReference>
<dbReference type="Gene3D" id="2.130.10.10">
    <property type="entry name" value="YVTN repeat-like/Quinoprotein amine dehydrogenase"/>
    <property type="match status" value="1"/>
</dbReference>
<comment type="caution">
    <text evidence="2">The sequence shown here is derived from an EMBL/GenBank/DDBJ whole genome shotgun (WGS) entry which is preliminary data.</text>
</comment>
<reference evidence="2" key="1">
    <citation type="submission" date="2023-04" db="EMBL/GenBank/DDBJ databases">
        <title>Black Yeasts Isolated from many extreme environments.</title>
        <authorList>
            <person name="Coleine C."/>
            <person name="Stajich J.E."/>
            <person name="Selbmann L."/>
        </authorList>
    </citation>
    <scope>NUCLEOTIDE SEQUENCE</scope>
    <source>
        <strain evidence="2">CCFEE 5312</strain>
    </source>
</reference>
<keyword evidence="3" id="KW-1185">Reference proteome</keyword>
<dbReference type="AlphaFoldDB" id="A0AAJ0D9T4"/>
<dbReference type="SMART" id="SM00320">
    <property type="entry name" value="WD40"/>
    <property type="match status" value="5"/>
</dbReference>
<feature type="region of interest" description="Disordered" evidence="1">
    <location>
        <begin position="383"/>
        <end position="409"/>
    </location>
</feature>